<evidence type="ECO:0000256" key="1">
    <source>
        <dbReference type="ARBA" id="ARBA00004651"/>
    </source>
</evidence>
<feature type="transmembrane region" description="Helical" evidence="7">
    <location>
        <begin position="99"/>
        <end position="119"/>
    </location>
</feature>
<evidence type="ECO:0000313" key="9">
    <source>
        <dbReference type="EMBL" id="SVB92556.1"/>
    </source>
</evidence>
<dbReference type="EMBL" id="UINC01064163">
    <property type="protein sequence ID" value="SVB92556.1"/>
    <property type="molecule type" value="Genomic_DNA"/>
</dbReference>
<dbReference type="InterPro" id="IPR011701">
    <property type="entry name" value="MFS"/>
</dbReference>
<dbReference type="InterPro" id="IPR005829">
    <property type="entry name" value="Sugar_transporter_CS"/>
</dbReference>
<feature type="transmembrane region" description="Helical" evidence="7">
    <location>
        <begin position="161"/>
        <end position="181"/>
    </location>
</feature>
<keyword evidence="3" id="KW-1003">Cell membrane</keyword>
<dbReference type="Pfam" id="PF07690">
    <property type="entry name" value="MFS_1"/>
    <property type="match status" value="1"/>
</dbReference>
<dbReference type="GO" id="GO:0022857">
    <property type="term" value="F:transmembrane transporter activity"/>
    <property type="evidence" value="ECO:0007669"/>
    <property type="project" value="InterPro"/>
</dbReference>
<organism evidence="9">
    <name type="scientific">marine metagenome</name>
    <dbReference type="NCBI Taxonomy" id="408172"/>
    <lineage>
        <taxon>unclassified sequences</taxon>
        <taxon>metagenomes</taxon>
        <taxon>ecological metagenomes</taxon>
    </lineage>
</organism>
<evidence type="ECO:0000256" key="2">
    <source>
        <dbReference type="ARBA" id="ARBA00022448"/>
    </source>
</evidence>
<evidence type="ECO:0000256" key="6">
    <source>
        <dbReference type="ARBA" id="ARBA00023136"/>
    </source>
</evidence>
<protein>
    <recommendedName>
        <fullName evidence="8">Major facilitator superfamily (MFS) profile domain-containing protein</fullName>
    </recommendedName>
</protein>
<keyword evidence="2" id="KW-0813">Transport</keyword>
<evidence type="ECO:0000256" key="5">
    <source>
        <dbReference type="ARBA" id="ARBA00022989"/>
    </source>
</evidence>
<feature type="transmembrane region" description="Helical" evidence="7">
    <location>
        <begin position="75"/>
        <end position="93"/>
    </location>
</feature>
<evidence type="ECO:0000256" key="3">
    <source>
        <dbReference type="ARBA" id="ARBA00022475"/>
    </source>
</evidence>
<feature type="non-terminal residue" evidence="9">
    <location>
        <position position="194"/>
    </location>
</feature>
<feature type="transmembrane region" description="Helical" evidence="7">
    <location>
        <begin position="43"/>
        <end position="63"/>
    </location>
</feature>
<sequence>MNQLELRAAFAVGLLYLVRMLGLFSILPVFVIAAEFLPGSSPFLLGLTMGIYGFFQSILQMPLGFLSDRVGRRKVIIGALSIFVLGSIVAALADHIYWLILGRSLQGMGAIAGVLLALVSDLTRLEHRSKAMAIVGGCIGISFAVSMLIGPLLYASSGLSGLFFLSAIVGLIGICIVVFFIPATETTRSNLNSD</sequence>
<feature type="transmembrane region" description="Helical" evidence="7">
    <location>
        <begin position="12"/>
        <end position="37"/>
    </location>
</feature>
<reference evidence="9" key="1">
    <citation type="submission" date="2018-05" db="EMBL/GenBank/DDBJ databases">
        <authorList>
            <person name="Lanie J.A."/>
            <person name="Ng W.-L."/>
            <person name="Kazmierczak K.M."/>
            <person name="Andrzejewski T.M."/>
            <person name="Davidsen T.M."/>
            <person name="Wayne K.J."/>
            <person name="Tettelin H."/>
            <person name="Glass J.I."/>
            <person name="Rusch D."/>
            <person name="Podicherti R."/>
            <person name="Tsui H.-C.T."/>
            <person name="Winkler M.E."/>
        </authorList>
    </citation>
    <scope>NUCLEOTIDE SEQUENCE</scope>
</reference>
<dbReference type="PANTHER" id="PTHR23517">
    <property type="entry name" value="RESISTANCE PROTEIN MDTM, PUTATIVE-RELATED-RELATED"/>
    <property type="match status" value="1"/>
</dbReference>
<dbReference type="InterPro" id="IPR050171">
    <property type="entry name" value="MFS_Transporters"/>
</dbReference>
<feature type="domain" description="Major facilitator superfamily (MFS) profile" evidence="8">
    <location>
        <begin position="6"/>
        <end position="194"/>
    </location>
</feature>
<dbReference type="InterPro" id="IPR020846">
    <property type="entry name" value="MFS_dom"/>
</dbReference>
<feature type="transmembrane region" description="Helical" evidence="7">
    <location>
        <begin position="131"/>
        <end position="155"/>
    </location>
</feature>
<dbReference type="PANTHER" id="PTHR23517:SF2">
    <property type="entry name" value="MULTIDRUG RESISTANCE PROTEIN MDTH"/>
    <property type="match status" value="1"/>
</dbReference>
<proteinExistence type="predicted"/>
<dbReference type="GO" id="GO:0005886">
    <property type="term" value="C:plasma membrane"/>
    <property type="evidence" value="ECO:0007669"/>
    <property type="project" value="UniProtKB-SubCell"/>
</dbReference>
<evidence type="ECO:0000256" key="7">
    <source>
        <dbReference type="SAM" id="Phobius"/>
    </source>
</evidence>
<dbReference type="Gene3D" id="1.20.1250.20">
    <property type="entry name" value="MFS general substrate transporter like domains"/>
    <property type="match status" value="1"/>
</dbReference>
<keyword evidence="6 7" id="KW-0472">Membrane</keyword>
<evidence type="ECO:0000259" key="8">
    <source>
        <dbReference type="PROSITE" id="PS50850"/>
    </source>
</evidence>
<dbReference type="PROSITE" id="PS00216">
    <property type="entry name" value="SUGAR_TRANSPORT_1"/>
    <property type="match status" value="1"/>
</dbReference>
<dbReference type="PROSITE" id="PS50850">
    <property type="entry name" value="MFS"/>
    <property type="match status" value="1"/>
</dbReference>
<comment type="subcellular location">
    <subcellularLocation>
        <location evidence="1">Cell membrane</location>
        <topology evidence="1">Multi-pass membrane protein</topology>
    </subcellularLocation>
</comment>
<keyword evidence="4 7" id="KW-0812">Transmembrane</keyword>
<gene>
    <name evidence="9" type="ORF">METZ01_LOCUS245410</name>
</gene>
<evidence type="ECO:0000256" key="4">
    <source>
        <dbReference type="ARBA" id="ARBA00022692"/>
    </source>
</evidence>
<dbReference type="InterPro" id="IPR036259">
    <property type="entry name" value="MFS_trans_sf"/>
</dbReference>
<accession>A0A382HZ02</accession>
<dbReference type="SUPFAM" id="SSF103473">
    <property type="entry name" value="MFS general substrate transporter"/>
    <property type="match status" value="1"/>
</dbReference>
<name>A0A382HZ02_9ZZZZ</name>
<keyword evidence="5 7" id="KW-1133">Transmembrane helix</keyword>
<dbReference type="AlphaFoldDB" id="A0A382HZ02"/>